<keyword evidence="1" id="KW-0732">Signal</keyword>
<dbReference type="eggNOG" id="COG3539">
    <property type="taxonomic scope" value="Bacteria"/>
</dbReference>
<dbReference type="EMBL" id="ABWL02000021">
    <property type="protein sequence ID" value="EFE06669.1"/>
    <property type="molecule type" value="Genomic_DNA"/>
</dbReference>
<name>D4BGR9_9ENTR</name>
<feature type="chain" id="PRO_5003054007" description="Fimbrial protein" evidence="1">
    <location>
        <begin position="20"/>
        <end position="223"/>
    </location>
</feature>
<evidence type="ECO:0000313" key="2">
    <source>
        <dbReference type="EMBL" id="EFE06669.1"/>
    </source>
</evidence>
<evidence type="ECO:0000313" key="3">
    <source>
        <dbReference type="Proteomes" id="UP000003880"/>
    </source>
</evidence>
<evidence type="ECO:0008006" key="4">
    <source>
        <dbReference type="Google" id="ProtNLM"/>
    </source>
</evidence>
<proteinExistence type="predicted"/>
<dbReference type="InterPro" id="IPR010546">
    <property type="entry name" value="DUF1120"/>
</dbReference>
<sequence length="223" mass="23372">MKKTLITVALLICAGSTFADTSTLLKVNGKLTNAACAPELEGGGIVDYGYVHLSGLSASEDNILTQKKVKLTINCTAPTKVSFSATDDRADSRPAKVLKTLGWNDTGTMTPAPAYVFGVGTTTEGVKIGNYALVAVKGTVDGKSTYILRRTNNSAWGSANDMLVANTQDSEITVAEAGGSAPASFNTATFTLKVNLTVEDTDTLNITDDTPIDGQTTFTLNYL</sequence>
<dbReference type="Pfam" id="PF06551">
    <property type="entry name" value="DUF1120"/>
    <property type="match status" value="1"/>
</dbReference>
<protein>
    <recommendedName>
        <fullName evidence="4">Fimbrial protein</fullName>
    </recommendedName>
</protein>
<comment type="caution">
    <text evidence="2">The sequence shown here is derived from an EMBL/GenBank/DDBJ whole genome shotgun (WGS) entry which is preliminary data.</text>
</comment>
<feature type="signal peptide" evidence="1">
    <location>
        <begin position="1"/>
        <end position="19"/>
    </location>
</feature>
<evidence type="ECO:0000256" key="1">
    <source>
        <dbReference type="SAM" id="SignalP"/>
    </source>
</evidence>
<dbReference type="Proteomes" id="UP000003880">
    <property type="component" value="Unassembled WGS sequence"/>
</dbReference>
<dbReference type="AlphaFoldDB" id="D4BGR9"/>
<dbReference type="RefSeq" id="WP_006686951.1">
    <property type="nucleotide sequence ID" value="NZ_GG730301.1"/>
</dbReference>
<accession>D4BGR9</accession>
<gene>
    <name evidence="2" type="ORF">CIT292_09719</name>
</gene>
<organism evidence="2 3">
    <name type="scientific">Citrobacter youngae ATCC 29220</name>
    <dbReference type="NCBI Taxonomy" id="500640"/>
    <lineage>
        <taxon>Bacteria</taxon>
        <taxon>Pseudomonadati</taxon>
        <taxon>Pseudomonadota</taxon>
        <taxon>Gammaproteobacteria</taxon>
        <taxon>Enterobacterales</taxon>
        <taxon>Enterobacteriaceae</taxon>
        <taxon>Citrobacter</taxon>
        <taxon>Citrobacter freundii complex</taxon>
    </lineage>
</organism>
<reference evidence="2 3" key="1">
    <citation type="submission" date="2010-02" db="EMBL/GenBank/DDBJ databases">
        <authorList>
            <person name="Weinstock G."/>
            <person name="Sodergren E."/>
            <person name="Clifton S."/>
            <person name="Fulton L."/>
            <person name="Fulton B."/>
            <person name="Courtney L."/>
            <person name="Fronick C."/>
            <person name="Harrison M."/>
            <person name="Strong C."/>
            <person name="Farmer C."/>
            <person name="Delahaunty K."/>
            <person name="Markovic C."/>
            <person name="Hall O."/>
            <person name="Minx P."/>
            <person name="Tomlinson C."/>
            <person name="Mitreva M."/>
            <person name="Nelson J."/>
            <person name="Hou S."/>
            <person name="Wollam A."/>
            <person name="Pepin K.H."/>
            <person name="Johnson M."/>
            <person name="Bhonagiri V."/>
            <person name="Zhang X."/>
            <person name="Suruliraj S."/>
            <person name="Warren W."/>
            <person name="Chinwalla A."/>
            <person name="Mardis E.R."/>
            <person name="Wilson R.K."/>
        </authorList>
    </citation>
    <scope>NUCLEOTIDE SEQUENCE [LARGE SCALE GENOMIC DNA]</scope>
    <source>
        <strain evidence="2 3">ATCC 29220</strain>
    </source>
</reference>
<dbReference type="HOGENOM" id="CLU_093407_0_0_6"/>